<name>A0A2R5G0E4_9STRA</name>
<evidence type="ECO:0000256" key="7">
    <source>
        <dbReference type="ARBA" id="ARBA00022801"/>
    </source>
</evidence>
<evidence type="ECO:0000256" key="3">
    <source>
        <dbReference type="ARBA" id="ARBA00022475"/>
    </source>
</evidence>
<keyword evidence="6" id="KW-0479">Metal-binding</keyword>
<dbReference type="Pfam" id="PF01764">
    <property type="entry name" value="Lipase_3"/>
    <property type="match status" value="1"/>
</dbReference>
<dbReference type="EMBL" id="BEYU01000006">
    <property type="protein sequence ID" value="GBG24482.1"/>
    <property type="molecule type" value="Genomic_DNA"/>
</dbReference>
<reference evidence="17 18" key="1">
    <citation type="submission" date="2017-12" db="EMBL/GenBank/DDBJ databases">
        <title>Sequencing, de novo assembly and annotation of complete genome of a new Thraustochytrid species, strain FCC1311.</title>
        <authorList>
            <person name="Sedici K."/>
            <person name="Godart F."/>
            <person name="Aiese Cigliano R."/>
            <person name="Sanseverino W."/>
            <person name="Barakat M."/>
            <person name="Ortet P."/>
            <person name="Marechal E."/>
            <person name="Cagnac O."/>
            <person name="Amato A."/>
        </authorList>
    </citation>
    <scope>NUCLEOTIDE SEQUENCE [LARGE SCALE GENOMIC DNA]</scope>
</reference>
<dbReference type="OrthoDB" id="40415at2759"/>
<keyword evidence="8" id="KW-0106">Calcium</keyword>
<evidence type="ECO:0000313" key="18">
    <source>
        <dbReference type="Proteomes" id="UP000241890"/>
    </source>
</evidence>
<keyword evidence="7" id="KW-0378">Hydrolase</keyword>
<dbReference type="CDD" id="cd00519">
    <property type="entry name" value="Lipase_3"/>
    <property type="match status" value="1"/>
</dbReference>
<dbReference type="AlphaFoldDB" id="A0A2R5G0E4"/>
<dbReference type="InterPro" id="IPR052214">
    <property type="entry name" value="DAG_Lipase-Related"/>
</dbReference>
<dbReference type="GO" id="GO:0046340">
    <property type="term" value="P:diacylglycerol catabolic process"/>
    <property type="evidence" value="ECO:0007669"/>
    <property type="project" value="TreeGrafter"/>
</dbReference>
<feature type="compositionally biased region" description="Low complexity" evidence="15">
    <location>
        <begin position="81"/>
        <end position="90"/>
    </location>
</feature>
<keyword evidence="5" id="KW-0812">Transmembrane</keyword>
<gene>
    <name evidence="17" type="ORF">FCC1311_105591</name>
</gene>
<keyword evidence="10" id="KW-1133">Transmembrane helix</keyword>
<dbReference type="PANTHER" id="PTHR45792:SF8">
    <property type="entry name" value="DIACYLGLYCEROL LIPASE-ALPHA"/>
    <property type="match status" value="1"/>
</dbReference>
<organism evidence="17 18">
    <name type="scientific">Hondaea fermentalgiana</name>
    <dbReference type="NCBI Taxonomy" id="2315210"/>
    <lineage>
        <taxon>Eukaryota</taxon>
        <taxon>Sar</taxon>
        <taxon>Stramenopiles</taxon>
        <taxon>Bigyra</taxon>
        <taxon>Labyrinthulomycetes</taxon>
        <taxon>Thraustochytrida</taxon>
        <taxon>Thraustochytriidae</taxon>
        <taxon>Hondaea</taxon>
    </lineage>
</organism>
<comment type="caution">
    <text evidence="17">The sequence shown here is derived from an EMBL/GenBank/DDBJ whole genome shotgun (WGS) entry which is preliminary data.</text>
</comment>
<feature type="domain" description="Fungal lipase-type" evidence="16">
    <location>
        <begin position="197"/>
        <end position="388"/>
    </location>
</feature>
<evidence type="ECO:0000256" key="13">
    <source>
        <dbReference type="ARBA" id="ARBA00024531"/>
    </source>
</evidence>
<dbReference type="PANTHER" id="PTHR45792">
    <property type="entry name" value="DIACYLGLYCEROL LIPASE HOMOLOG-RELATED"/>
    <property type="match status" value="1"/>
</dbReference>
<keyword evidence="4" id="KW-0597">Phosphoprotein</keyword>
<keyword evidence="18" id="KW-1185">Reference proteome</keyword>
<evidence type="ECO:0000256" key="5">
    <source>
        <dbReference type="ARBA" id="ARBA00022692"/>
    </source>
</evidence>
<evidence type="ECO:0000256" key="10">
    <source>
        <dbReference type="ARBA" id="ARBA00022989"/>
    </source>
</evidence>
<evidence type="ECO:0000256" key="14">
    <source>
        <dbReference type="ARBA" id="ARBA00026104"/>
    </source>
</evidence>
<evidence type="ECO:0000256" key="6">
    <source>
        <dbReference type="ARBA" id="ARBA00022723"/>
    </source>
</evidence>
<feature type="compositionally biased region" description="Acidic residues" evidence="15">
    <location>
        <begin position="256"/>
        <end position="269"/>
    </location>
</feature>
<dbReference type="EC" id="3.1.1.116" evidence="14"/>
<dbReference type="GO" id="GO:0019369">
    <property type="term" value="P:arachidonate metabolic process"/>
    <property type="evidence" value="ECO:0007669"/>
    <property type="project" value="TreeGrafter"/>
</dbReference>
<keyword evidence="12" id="KW-0472">Membrane</keyword>
<dbReference type="Proteomes" id="UP000241890">
    <property type="component" value="Unassembled WGS sequence"/>
</dbReference>
<sequence>MAPHDGGCSSVKAKVMVRSRSMPALSASPFVTASLPRDRTEEDASGDFEVASHASADNLGSASIGIETFFNLAVTTAISRNNNNNNNLDGDSSDEEDDGTSFFSDPHWSIKDVRTCELESSCTPSSPQSPAAVDLEHHRRNSFMSVGSGPSIVTLGDGVEALTGVPGHDVIHHAPETSAMYSPAHYVAVDHANENIVVVIRGTMHVADLLVDLVCEQVNFTCRTDDDTHDYIYSGRTIRERRDADIKAHANSSASLDEETSSFFDEEAEEDAVHAPEARGFRGKAHRGFLIAARNLAVQLYDIVQDALDDHPDYNLVVTGHSMGAGIATLLTLLWAQAEAFGARTNDMHAFAFGAPCSLCHELAQSPFTRQFVTAVVVGDDFVSRLSFSTVFEVQQAVNAYASRGVSLSVDEIRDVYRTIKRDAIENKLFSAGTVWLLDSDEFNMNPVEIDPRELLHSLEFSESFLTAHLPIRYLNAIANATTFVSPESLQDVQILNTRRPNPQDVS</sequence>
<evidence type="ECO:0000259" key="16">
    <source>
        <dbReference type="Pfam" id="PF01764"/>
    </source>
</evidence>
<keyword evidence="9" id="KW-0442">Lipid degradation</keyword>
<dbReference type="InParanoid" id="A0A2R5G0E4"/>
<evidence type="ECO:0000256" key="2">
    <source>
        <dbReference type="ARBA" id="ARBA00004651"/>
    </source>
</evidence>
<dbReference type="GO" id="GO:0016298">
    <property type="term" value="F:lipase activity"/>
    <property type="evidence" value="ECO:0007669"/>
    <property type="project" value="TreeGrafter"/>
</dbReference>
<evidence type="ECO:0000256" key="8">
    <source>
        <dbReference type="ARBA" id="ARBA00022837"/>
    </source>
</evidence>
<protein>
    <recommendedName>
        <fullName evidence="14">sn-1-specific diacylglycerol lipase</fullName>
        <ecNumber evidence="14">3.1.1.116</ecNumber>
    </recommendedName>
</protein>
<dbReference type="GO" id="GO:0005886">
    <property type="term" value="C:plasma membrane"/>
    <property type="evidence" value="ECO:0007669"/>
    <property type="project" value="UniProtKB-SubCell"/>
</dbReference>
<keyword evidence="11" id="KW-0443">Lipid metabolism</keyword>
<comment type="catalytic activity">
    <reaction evidence="13">
        <text>a 1,2-diacyl-sn-glycerol + H2O = a 2-acylglycerol + a fatty acid + H(+)</text>
        <dbReference type="Rhea" id="RHEA:33275"/>
        <dbReference type="ChEBI" id="CHEBI:15377"/>
        <dbReference type="ChEBI" id="CHEBI:15378"/>
        <dbReference type="ChEBI" id="CHEBI:17389"/>
        <dbReference type="ChEBI" id="CHEBI:17815"/>
        <dbReference type="ChEBI" id="CHEBI:28868"/>
        <dbReference type="EC" id="3.1.1.116"/>
    </reaction>
    <physiologicalReaction direction="left-to-right" evidence="13">
        <dbReference type="Rhea" id="RHEA:33276"/>
    </physiologicalReaction>
</comment>
<dbReference type="SUPFAM" id="SSF53474">
    <property type="entry name" value="alpha/beta-Hydrolases"/>
    <property type="match status" value="1"/>
</dbReference>
<feature type="region of interest" description="Disordered" evidence="15">
    <location>
        <begin position="249"/>
        <end position="269"/>
    </location>
</feature>
<evidence type="ECO:0000256" key="1">
    <source>
        <dbReference type="ARBA" id="ARBA00001913"/>
    </source>
</evidence>
<keyword evidence="3" id="KW-1003">Cell membrane</keyword>
<evidence type="ECO:0000313" key="17">
    <source>
        <dbReference type="EMBL" id="GBG24482.1"/>
    </source>
</evidence>
<evidence type="ECO:0000256" key="11">
    <source>
        <dbReference type="ARBA" id="ARBA00023098"/>
    </source>
</evidence>
<evidence type="ECO:0000256" key="15">
    <source>
        <dbReference type="SAM" id="MobiDB-lite"/>
    </source>
</evidence>
<comment type="subcellular location">
    <subcellularLocation>
        <location evidence="2">Cell membrane</location>
        <topology evidence="2">Multi-pass membrane protein</topology>
    </subcellularLocation>
</comment>
<dbReference type="InterPro" id="IPR029058">
    <property type="entry name" value="AB_hydrolase_fold"/>
</dbReference>
<feature type="region of interest" description="Disordered" evidence="15">
    <location>
        <begin position="80"/>
        <end position="102"/>
    </location>
</feature>
<dbReference type="Gene3D" id="3.40.50.1820">
    <property type="entry name" value="alpha/beta hydrolase"/>
    <property type="match status" value="1"/>
</dbReference>
<accession>A0A2R5G0E4</accession>
<comment type="cofactor">
    <cofactor evidence="1">
        <name>Ca(2+)</name>
        <dbReference type="ChEBI" id="CHEBI:29108"/>
    </cofactor>
</comment>
<dbReference type="GO" id="GO:0046872">
    <property type="term" value="F:metal ion binding"/>
    <property type="evidence" value="ECO:0007669"/>
    <property type="project" value="UniProtKB-KW"/>
</dbReference>
<evidence type="ECO:0000256" key="4">
    <source>
        <dbReference type="ARBA" id="ARBA00022553"/>
    </source>
</evidence>
<evidence type="ECO:0000256" key="9">
    <source>
        <dbReference type="ARBA" id="ARBA00022963"/>
    </source>
</evidence>
<evidence type="ECO:0000256" key="12">
    <source>
        <dbReference type="ARBA" id="ARBA00023136"/>
    </source>
</evidence>
<dbReference type="InterPro" id="IPR002921">
    <property type="entry name" value="Fungal_lipase-type"/>
</dbReference>
<proteinExistence type="predicted"/>